<organism evidence="9 10">
    <name type="scientific">Euphydryas editha</name>
    <name type="common">Edith's checkerspot</name>
    <dbReference type="NCBI Taxonomy" id="104508"/>
    <lineage>
        <taxon>Eukaryota</taxon>
        <taxon>Metazoa</taxon>
        <taxon>Ecdysozoa</taxon>
        <taxon>Arthropoda</taxon>
        <taxon>Hexapoda</taxon>
        <taxon>Insecta</taxon>
        <taxon>Pterygota</taxon>
        <taxon>Neoptera</taxon>
        <taxon>Endopterygota</taxon>
        <taxon>Lepidoptera</taxon>
        <taxon>Glossata</taxon>
        <taxon>Ditrysia</taxon>
        <taxon>Papilionoidea</taxon>
        <taxon>Nymphalidae</taxon>
        <taxon>Nymphalinae</taxon>
        <taxon>Euphydryas</taxon>
    </lineage>
</organism>
<evidence type="ECO:0000313" key="9">
    <source>
        <dbReference type="EMBL" id="CAH2106055.1"/>
    </source>
</evidence>
<dbReference type="Proteomes" id="UP001153954">
    <property type="component" value="Unassembled WGS sequence"/>
</dbReference>
<evidence type="ECO:0000256" key="7">
    <source>
        <dbReference type="ARBA" id="ARBA00023242"/>
    </source>
</evidence>
<evidence type="ECO:0000256" key="3">
    <source>
        <dbReference type="ARBA" id="ARBA00006958"/>
    </source>
</evidence>
<keyword evidence="10" id="KW-1185">Reference proteome</keyword>
<name>A0AAU9V251_EUPED</name>
<keyword evidence="7" id="KW-0539">Nucleus</keyword>
<evidence type="ECO:0000256" key="5">
    <source>
        <dbReference type="ARBA" id="ARBA00022723"/>
    </source>
</evidence>
<evidence type="ECO:0000256" key="6">
    <source>
        <dbReference type="ARBA" id="ARBA00022801"/>
    </source>
</evidence>
<dbReference type="AlphaFoldDB" id="A0AAU9V251"/>
<accession>A0AAU9V251</accession>
<keyword evidence="5" id="KW-0479">Metal-binding</keyword>
<dbReference type="InterPro" id="IPR045249">
    <property type="entry name" value="HARBI1-like"/>
</dbReference>
<dbReference type="PANTHER" id="PTHR22930">
    <property type="match status" value="1"/>
</dbReference>
<evidence type="ECO:0000256" key="4">
    <source>
        <dbReference type="ARBA" id="ARBA00022722"/>
    </source>
</evidence>
<comment type="caution">
    <text evidence="9">The sequence shown here is derived from an EMBL/GenBank/DDBJ whole genome shotgun (WGS) entry which is preliminary data.</text>
</comment>
<comment type="cofactor">
    <cofactor evidence="1">
        <name>a divalent metal cation</name>
        <dbReference type="ChEBI" id="CHEBI:60240"/>
    </cofactor>
</comment>
<protein>
    <recommendedName>
        <fullName evidence="8">DDE Tnp4 domain-containing protein</fullName>
    </recommendedName>
</protein>
<proteinExistence type="inferred from homology"/>
<dbReference type="GO" id="GO:0004518">
    <property type="term" value="F:nuclease activity"/>
    <property type="evidence" value="ECO:0007669"/>
    <property type="project" value="UniProtKB-KW"/>
</dbReference>
<keyword evidence="4" id="KW-0540">Nuclease</keyword>
<dbReference type="InterPro" id="IPR027806">
    <property type="entry name" value="HARBI1_dom"/>
</dbReference>
<comment type="similarity">
    <text evidence="3">Belongs to the HARBI1 family.</text>
</comment>
<gene>
    <name evidence="9" type="ORF">EEDITHA_LOCUS20240</name>
</gene>
<dbReference type="GO" id="GO:0016787">
    <property type="term" value="F:hydrolase activity"/>
    <property type="evidence" value="ECO:0007669"/>
    <property type="project" value="UniProtKB-KW"/>
</dbReference>
<comment type="subcellular location">
    <subcellularLocation>
        <location evidence="2">Nucleus</location>
    </subcellularLocation>
</comment>
<dbReference type="GO" id="GO:0046872">
    <property type="term" value="F:metal ion binding"/>
    <property type="evidence" value="ECO:0007669"/>
    <property type="project" value="UniProtKB-KW"/>
</dbReference>
<evidence type="ECO:0000256" key="1">
    <source>
        <dbReference type="ARBA" id="ARBA00001968"/>
    </source>
</evidence>
<evidence type="ECO:0000259" key="8">
    <source>
        <dbReference type="Pfam" id="PF13359"/>
    </source>
</evidence>
<dbReference type="GO" id="GO:0005634">
    <property type="term" value="C:nucleus"/>
    <property type="evidence" value="ECO:0007669"/>
    <property type="project" value="UniProtKB-SubCell"/>
</dbReference>
<reference evidence="9" key="1">
    <citation type="submission" date="2022-03" db="EMBL/GenBank/DDBJ databases">
        <authorList>
            <person name="Tunstrom K."/>
        </authorList>
    </citation>
    <scope>NUCLEOTIDE SEQUENCE</scope>
</reference>
<dbReference type="PANTHER" id="PTHR22930:SF269">
    <property type="entry name" value="NUCLEASE HARBI1-LIKE PROTEIN"/>
    <property type="match status" value="1"/>
</dbReference>
<dbReference type="EMBL" id="CAKOGL010000029">
    <property type="protein sequence ID" value="CAH2106055.1"/>
    <property type="molecule type" value="Genomic_DNA"/>
</dbReference>
<feature type="domain" description="DDE Tnp4" evidence="8">
    <location>
        <begin position="180"/>
        <end position="341"/>
    </location>
</feature>
<keyword evidence="6" id="KW-0378">Hydrolase</keyword>
<evidence type="ECO:0000313" key="10">
    <source>
        <dbReference type="Proteomes" id="UP001153954"/>
    </source>
</evidence>
<evidence type="ECO:0000256" key="2">
    <source>
        <dbReference type="ARBA" id="ARBA00004123"/>
    </source>
</evidence>
<sequence>MAISKLTVEQLAMIAIILDEEEEECQKSTRRYWIHNSIKRRKTEGEYWTLFRHLVDDEEKFFQYFRMCTYQFNNLLKKIENDIDRKNTTFRECLPPKEKLAVCLRYLATGDSFTTIAFSYRMGISTVRRAVSEVCDAVIKNVLRESFPTPGIEQWEKNIEEFWNKWNFPNCLASIYRKHVIILAPPNSGSLYFNYKKTFSIVLMAMVDPNYNFIAVNVGAFGKDSDGGILSKSKLGKAIFENKFNIPSKRCLPGTNMSAPCVILGDEAFPLKNNLLRPYSSQQSINDSKKRHFNYRLCRARRVVENAFGILSQKFRVYNRRMYLKPEYAEKIVLTTCILHNFIRRGETVPYTETNTPVQFNNLRHQGGNAVSTAFEVRNLFADFFQTSQGQLDWTPCN</sequence>
<dbReference type="Pfam" id="PF13359">
    <property type="entry name" value="DDE_Tnp_4"/>
    <property type="match status" value="1"/>
</dbReference>